<dbReference type="Proteomes" id="UP000266841">
    <property type="component" value="Unassembled WGS sequence"/>
</dbReference>
<organism evidence="3 4">
    <name type="scientific">Thalassiosira oceanica</name>
    <name type="common">Marine diatom</name>
    <dbReference type="NCBI Taxonomy" id="159749"/>
    <lineage>
        <taxon>Eukaryota</taxon>
        <taxon>Sar</taxon>
        <taxon>Stramenopiles</taxon>
        <taxon>Ochrophyta</taxon>
        <taxon>Bacillariophyta</taxon>
        <taxon>Coscinodiscophyceae</taxon>
        <taxon>Thalassiosirophycidae</taxon>
        <taxon>Thalassiosirales</taxon>
        <taxon>Thalassiosiraceae</taxon>
        <taxon>Thalassiosira</taxon>
    </lineage>
</organism>
<dbReference type="OMA" id="CHGENEE"/>
<keyword evidence="2" id="KW-1133">Transmembrane helix</keyword>
<dbReference type="PANTHER" id="PTHR33683:SF46">
    <property type="entry name" value="SUSHI DOMAIN-CONTAINING PROTEIN"/>
    <property type="match status" value="1"/>
</dbReference>
<feature type="compositionally biased region" description="Low complexity" evidence="1">
    <location>
        <begin position="41"/>
        <end position="50"/>
    </location>
</feature>
<feature type="non-terminal residue" evidence="3">
    <location>
        <position position="1"/>
    </location>
</feature>
<evidence type="ECO:0000256" key="2">
    <source>
        <dbReference type="SAM" id="Phobius"/>
    </source>
</evidence>
<dbReference type="eggNOG" id="ENOG502SXH4">
    <property type="taxonomic scope" value="Eukaryota"/>
</dbReference>
<evidence type="ECO:0000313" key="4">
    <source>
        <dbReference type="Proteomes" id="UP000266841"/>
    </source>
</evidence>
<dbReference type="EMBL" id="AGNL01040944">
    <property type="protein sequence ID" value="EJK51831.1"/>
    <property type="molecule type" value="Genomic_DNA"/>
</dbReference>
<keyword evidence="4" id="KW-1185">Reference proteome</keyword>
<protein>
    <submittedName>
        <fullName evidence="3">Uncharacterized protein</fullName>
    </submittedName>
</protein>
<feature type="region of interest" description="Disordered" evidence="1">
    <location>
        <begin position="1015"/>
        <end position="1063"/>
    </location>
</feature>
<reference evidence="3 4" key="1">
    <citation type="journal article" date="2012" name="Genome Biol.">
        <title>Genome and low-iron response of an oceanic diatom adapted to chronic iron limitation.</title>
        <authorList>
            <person name="Lommer M."/>
            <person name="Specht M."/>
            <person name="Roy A.S."/>
            <person name="Kraemer L."/>
            <person name="Andreson R."/>
            <person name="Gutowska M.A."/>
            <person name="Wolf J."/>
            <person name="Bergner S.V."/>
            <person name="Schilhabel M.B."/>
            <person name="Klostermeier U.C."/>
            <person name="Beiko R.G."/>
            <person name="Rosenstiel P."/>
            <person name="Hippler M."/>
            <person name="Laroche J."/>
        </authorList>
    </citation>
    <scope>NUCLEOTIDE SEQUENCE [LARGE SCALE GENOMIC DNA]</scope>
    <source>
        <strain evidence="3 4">CCMP1005</strain>
    </source>
</reference>
<feature type="region of interest" description="Disordered" evidence="1">
    <location>
        <begin position="27"/>
        <end position="62"/>
    </location>
</feature>
<accession>K0RSC2</accession>
<feature type="compositionally biased region" description="Low complexity" evidence="1">
    <location>
        <begin position="1043"/>
        <end position="1063"/>
    </location>
</feature>
<sequence>GEGVETLVPSEMFLNYWTEVLADGYSEAANDASPADEDPDAAAADVPPGDMTLEDPSSGLTTYSVEAPPPEVDVHHGLTDLEKGYPLLVGVNETLSLFVTVGPVDDGSGRRYQLLSSKGKGGPSKSDGGSGLATDDLVFAKANQDLDLYEGSSVVEGDVEDFASGEELDLEVVSPTVFDGALYYDLIDPDTTSLRDYYDHLRYALLPGGGPLDTPGCAASHDTGYVDTIGSFGLMFDLSNALTGGDINGDGVVSFPETFQDIEVYSLDVYIRNLVAVDVEVYVRNDGDAQNEEYVSYLTGGAAKIKTAWERVAKGVVTGLGPGVGTPVPKELWTKTIRIRPGQTVGVYVTVKDAPDLRYRNSSLPEGGIYSTDGVLNVHVGRSWGEYPLRGDGSDVYFAPREYTGAFHYVAQDGACGSAAPSAMPSAASLPGGTESPTGEIRNAYEHTRDDGMCPEEAELISTFNDGTGSHGALFDVAAKTTLTLTGIDLNVDWHSSDVMEVLVYARLGSWFSHQNDADAWPYKLVDTVLRKPDGFRDSSTGALPVSAKLGSARIPRSAFKPLSMKAGETWSIYVCTSVADFRYTLGTSIGKTFASNSELKIMEGAGAADWPPFGGGDASTGGIEYTFYAPRVFNGRLRYDYVDECPSEAPSVPVRTYWHSRSSTTCPGEEILEEFVGGKDELLSGYASFHDLEIDSVLANVVLPSQIGYLCIPTPPQLCTPVSIDVTVSHSNTVSVEDVTYSLLRHSTNLPNLIKAEGYTAEYVGERTVETDSRITLSGVPDRLMGESEQEYFAKVAQRFLAQNARDSENDSLTILSVTVNDQEFTNSVQYQIGIRDNAVRGRERRRRLEKATNIDIKVKGKFTPPPQIDFGSIVEDSINRDSRKLQEELKKPSLADRGGTNVLGEASPVGGLGYFEEVIVEEAKELKRPPLVTVVMDDTGGSALLNYAAMGCGGLIAALAAAFFLRPRRRRAMFGGKGNADEFQYTQPLNVESGGGGVGDSFALSNSGGLSDSDIKIKQKSMRGGWSDNEPARYDPRASTRSGHSGRSGNSGPSRGSRPGY</sequence>
<dbReference type="AlphaFoldDB" id="K0RSC2"/>
<gene>
    <name evidence="3" type="ORF">THAOC_28964</name>
</gene>
<dbReference type="PANTHER" id="PTHR33683">
    <property type="entry name" value="1, PUTATIVE-RELATED"/>
    <property type="match status" value="1"/>
</dbReference>
<proteinExistence type="predicted"/>
<keyword evidence="2" id="KW-0472">Membrane</keyword>
<name>K0RSC2_THAOC</name>
<dbReference type="OrthoDB" id="52287at2759"/>
<keyword evidence="2" id="KW-0812">Transmembrane</keyword>
<evidence type="ECO:0000256" key="1">
    <source>
        <dbReference type="SAM" id="MobiDB-lite"/>
    </source>
</evidence>
<feature type="transmembrane region" description="Helical" evidence="2">
    <location>
        <begin position="946"/>
        <end position="967"/>
    </location>
</feature>
<comment type="caution">
    <text evidence="3">The sequence shown here is derived from an EMBL/GenBank/DDBJ whole genome shotgun (WGS) entry which is preliminary data.</text>
</comment>
<evidence type="ECO:0000313" key="3">
    <source>
        <dbReference type="EMBL" id="EJK51831.1"/>
    </source>
</evidence>